<protein>
    <submittedName>
        <fullName evidence="3">Zinc finger MYM-type protein 1</fullName>
    </submittedName>
</protein>
<dbReference type="EMBL" id="PKPP01008844">
    <property type="protein sequence ID" value="PWA49625.1"/>
    <property type="molecule type" value="Genomic_DNA"/>
</dbReference>
<comment type="caution">
    <text evidence="3">The sequence shown here is derived from an EMBL/GenBank/DDBJ whole genome shotgun (WGS) entry which is preliminary data.</text>
</comment>
<dbReference type="InterPro" id="IPR025398">
    <property type="entry name" value="DUF4371"/>
</dbReference>
<dbReference type="Pfam" id="PF14291">
    <property type="entry name" value="DUF4371"/>
    <property type="match status" value="1"/>
</dbReference>
<keyword evidence="4" id="KW-1185">Reference proteome</keyword>
<evidence type="ECO:0000313" key="4">
    <source>
        <dbReference type="Proteomes" id="UP000245207"/>
    </source>
</evidence>
<feature type="region of interest" description="Disordered" evidence="1">
    <location>
        <begin position="99"/>
        <end position="142"/>
    </location>
</feature>
<dbReference type="PANTHER" id="PTHR45749">
    <property type="match status" value="1"/>
</dbReference>
<feature type="compositionally biased region" description="Basic and acidic residues" evidence="1">
    <location>
        <begin position="99"/>
        <end position="124"/>
    </location>
</feature>
<proteinExistence type="predicted"/>
<reference evidence="3 4" key="1">
    <citation type="journal article" date="2018" name="Mol. Plant">
        <title>The genome of Artemisia annua provides insight into the evolution of Asteraceae family and artemisinin biosynthesis.</title>
        <authorList>
            <person name="Shen Q."/>
            <person name="Zhang L."/>
            <person name="Liao Z."/>
            <person name="Wang S."/>
            <person name="Yan T."/>
            <person name="Shi P."/>
            <person name="Liu M."/>
            <person name="Fu X."/>
            <person name="Pan Q."/>
            <person name="Wang Y."/>
            <person name="Lv Z."/>
            <person name="Lu X."/>
            <person name="Zhang F."/>
            <person name="Jiang W."/>
            <person name="Ma Y."/>
            <person name="Chen M."/>
            <person name="Hao X."/>
            <person name="Li L."/>
            <person name="Tang Y."/>
            <person name="Lv G."/>
            <person name="Zhou Y."/>
            <person name="Sun X."/>
            <person name="Brodelius P.E."/>
            <person name="Rose J.K.C."/>
            <person name="Tang K."/>
        </authorList>
    </citation>
    <scope>NUCLEOTIDE SEQUENCE [LARGE SCALE GENOMIC DNA]</scope>
    <source>
        <strain evidence="4">cv. Huhao1</strain>
        <tissue evidence="3">Leaf</tissue>
    </source>
</reference>
<evidence type="ECO:0000259" key="2">
    <source>
        <dbReference type="Pfam" id="PF14291"/>
    </source>
</evidence>
<feature type="compositionally biased region" description="Polar residues" evidence="1">
    <location>
        <begin position="125"/>
        <end position="140"/>
    </location>
</feature>
<dbReference type="AlphaFoldDB" id="A0A2U1LKW5"/>
<organism evidence="3 4">
    <name type="scientific">Artemisia annua</name>
    <name type="common">Sweet wormwood</name>
    <dbReference type="NCBI Taxonomy" id="35608"/>
    <lineage>
        <taxon>Eukaryota</taxon>
        <taxon>Viridiplantae</taxon>
        <taxon>Streptophyta</taxon>
        <taxon>Embryophyta</taxon>
        <taxon>Tracheophyta</taxon>
        <taxon>Spermatophyta</taxon>
        <taxon>Magnoliopsida</taxon>
        <taxon>eudicotyledons</taxon>
        <taxon>Gunneridae</taxon>
        <taxon>Pentapetalae</taxon>
        <taxon>asterids</taxon>
        <taxon>campanulids</taxon>
        <taxon>Asterales</taxon>
        <taxon>Asteraceae</taxon>
        <taxon>Asteroideae</taxon>
        <taxon>Anthemideae</taxon>
        <taxon>Artemisiinae</taxon>
        <taxon>Artemisia</taxon>
    </lineage>
</organism>
<gene>
    <name evidence="3" type="ORF">CTI12_AA478420</name>
</gene>
<dbReference type="OrthoDB" id="1000162at2759"/>
<dbReference type="Proteomes" id="UP000245207">
    <property type="component" value="Unassembled WGS sequence"/>
</dbReference>
<evidence type="ECO:0000313" key="3">
    <source>
        <dbReference type="EMBL" id="PWA49625.1"/>
    </source>
</evidence>
<evidence type="ECO:0000256" key="1">
    <source>
        <dbReference type="SAM" id="MobiDB-lite"/>
    </source>
</evidence>
<sequence length="292" mass="33456">MEEKPNVHQGANAFIVGGFDKWKKVNDGNRCAFLKHISCLQHKNAIALGENFLNQATHIGNILEKQSVETVRMNRLRLKASVDIVRWLTFQTCAFRGHDESKKSKNQESKRTKASIDEPDEFRNQQEPPISENPRTSNMKPNVHQGADAFIVGGFDKWKTVNDGNRCAFLKHISCLQHKNAIALGENLLNQATHIGNILEKQSVETVRMNCLRLKASVDILCLLAEKYYPTDFKQQERLRLRHELELFPIEMKNNPKLSDASTIVELCTRLVETDKRETLKKKLLKSLIRTK</sequence>
<accession>A0A2U1LKW5</accession>
<name>A0A2U1LKW5_ARTAN</name>
<dbReference type="PANTHER" id="PTHR45749:SF37">
    <property type="entry name" value="OS05G0311600 PROTEIN"/>
    <property type="match status" value="1"/>
</dbReference>
<feature type="domain" description="DUF4371" evidence="2">
    <location>
        <begin position="13"/>
        <end position="107"/>
    </location>
</feature>